<reference evidence="1 2" key="1">
    <citation type="journal article" date="2011" name="Genome Biol.">
        <title>Genome sequence of the insect pathogenic fungus Cordyceps militaris, a valued traditional Chinese medicine.</title>
        <authorList>
            <person name="Zheng P."/>
            <person name="Xia Y."/>
            <person name="Xiao G."/>
            <person name="Xiong C."/>
            <person name="Hu X."/>
            <person name="Zhang S."/>
            <person name="Zheng H."/>
            <person name="Huang Y."/>
            <person name="Zhou Y."/>
            <person name="Wang S."/>
            <person name="Zhao G.P."/>
            <person name="Liu X."/>
            <person name="St Leger R.J."/>
            <person name="Wang C."/>
        </authorList>
    </citation>
    <scope>NUCLEOTIDE SEQUENCE [LARGE SCALE GENOMIC DNA]</scope>
    <source>
        <strain evidence="1 2">CM01</strain>
    </source>
</reference>
<dbReference type="VEuPathDB" id="FungiDB:CCM_02440"/>
<dbReference type="HOGENOM" id="CLU_2831108_0_0_1"/>
<organism evidence="1 2">
    <name type="scientific">Cordyceps militaris (strain CM01)</name>
    <name type="common">Caterpillar fungus</name>
    <dbReference type="NCBI Taxonomy" id="983644"/>
    <lineage>
        <taxon>Eukaryota</taxon>
        <taxon>Fungi</taxon>
        <taxon>Dikarya</taxon>
        <taxon>Ascomycota</taxon>
        <taxon>Pezizomycotina</taxon>
        <taxon>Sordariomycetes</taxon>
        <taxon>Hypocreomycetidae</taxon>
        <taxon>Hypocreales</taxon>
        <taxon>Cordycipitaceae</taxon>
        <taxon>Cordyceps</taxon>
    </lineage>
</organism>
<sequence>MCPSGRFGEDVSGAKDVRNMAHLFTPDASGEMPLQTRGCESLCELESGINRACRHGAGENKKDTHL</sequence>
<keyword evidence="2" id="KW-1185">Reference proteome</keyword>
<dbReference type="KEGG" id="cmt:CCM_02440"/>
<protein>
    <submittedName>
        <fullName evidence="1">Uncharacterized protein</fullName>
    </submittedName>
</protein>
<dbReference type="RefSeq" id="XP_006667655.1">
    <property type="nucleotide sequence ID" value="XM_006667592.1"/>
</dbReference>
<proteinExistence type="predicted"/>
<dbReference type="EMBL" id="JH126400">
    <property type="protein sequence ID" value="EGX94169.1"/>
    <property type="molecule type" value="Genomic_DNA"/>
</dbReference>
<name>G3J9P3_CORMM</name>
<evidence type="ECO:0000313" key="1">
    <source>
        <dbReference type="EMBL" id="EGX94169.1"/>
    </source>
</evidence>
<evidence type="ECO:0000313" key="2">
    <source>
        <dbReference type="Proteomes" id="UP000001610"/>
    </source>
</evidence>
<dbReference type="GeneID" id="18164467"/>
<dbReference type="InParanoid" id="G3J9P3"/>
<accession>G3J9P3</accession>
<dbReference type="AlphaFoldDB" id="G3J9P3"/>
<dbReference type="Proteomes" id="UP000001610">
    <property type="component" value="Unassembled WGS sequence"/>
</dbReference>
<gene>
    <name evidence="1" type="ORF">CCM_02440</name>
</gene>